<feature type="compositionally biased region" description="Polar residues" evidence="4">
    <location>
        <begin position="568"/>
        <end position="581"/>
    </location>
</feature>
<evidence type="ECO:0000256" key="5">
    <source>
        <dbReference type="SAM" id="SignalP"/>
    </source>
</evidence>
<feature type="signal peptide" evidence="5">
    <location>
        <begin position="1"/>
        <end position="22"/>
    </location>
</feature>
<evidence type="ECO:0000256" key="4">
    <source>
        <dbReference type="SAM" id="MobiDB-lite"/>
    </source>
</evidence>
<name>A0ABR4IEP1_9EURO</name>
<evidence type="ECO:0000313" key="7">
    <source>
        <dbReference type="EMBL" id="KAL2825372.1"/>
    </source>
</evidence>
<feature type="region of interest" description="Disordered" evidence="4">
    <location>
        <begin position="480"/>
        <end position="499"/>
    </location>
</feature>
<dbReference type="SMART" id="SM00448">
    <property type="entry name" value="REC"/>
    <property type="match status" value="1"/>
</dbReference>
<reference evidence="7 8" key="1">
    <citation type="submission" date="2024-07" db="EMBL/GenBank/DDBJ databases">
        <title>Section-level genome sequencing and comparative genomics of Aspergillus sections Usti and Cavernicolus.</title>
        <authorList>
            <consortium name="Lawrence Berkeley National Laboratory"/>
            <person name="Nybo J.L."/>
            <person name="Vesth T.C."/>
            <person name="Theobald S."/>
            <person name="Frisvad J.C."/>
            <person name="Larsen T.O."/>
            <person name="Kjaerboelling I."/>
            <person name="Rothschild-Mancinelli K."/>
            <person name="Lyhne E.K."/>
            <person name="Kogle M.E."/>
            <person name="Barry K."/>
            <person name="Clum A."/>
            <person name="Na H."/>
            <person name="Ledsgaard L."/>
            <person name="Lin J."/>
            <person name="Lipzen A."/>
            <person name="Kuo A."/>
            <person name="Riley R."/>
            <person name="Mondo S."/>
            <person name="Labutti K."/>
            <person name="Haridas S."/>
            <person name="Pangalinan J."/>
            <person name="Salamov A.A."/>
            <person name="Simmons B.A."/>
            <person name="Magnuson J.K."/>
            <person name="Chen J."/>
            <person name="Drula E."/>
            <person name="Henrissat B."/>
            <person name="Wiebenga A."/>
            <person name="Lubbers R.J."/>
            <person name="Gomes A.C."/>
            <person name="Makela M.R."/>
            <person name="Stajich J."/>
            <person name="Grigoriev I.V."/>
            <person name="Mortensen U.H."/>
            <person name="De Vries R.P."/>
            <person name="Baker S.E."/>
            <person name="Andersen M.R."/>
        </authorList>
    </citation>
    <scope>NUCLEOTIDE SEQUENCE [LARGE SCALE GENOMIC DNA]</scope>
    <source>
        <strain evidence="7 8">CBS 123904</strain>
    </source>
</reference>
<feature type="region of interest" description="Disordered" evidence="4">
    <location>
        <begin position="180"/>
        <end position="283"/>
    </location>
</feature>
<feature type="compositionally biased region" description="Basic and acidic residues" evidence="4">
    <location>
        <begin position="868"/>
        <end position="882"/>
    </location>
</feature>
<feature type="region of interest" description="Disordered" evidence="4">
    <location>
        <begin position="834"/>
        <end position="911"/>
    </location>
</feature>
<feature type="region of interest" description="Disordered" evidence="4">
    <location>
        <begin position="41"/>
        <end position="164"/>
    </location>
</feature>
<keyword evidence="2" id="KW-0902">Two-component regulatory system</keyword>
<feature type="compositionally biased region" description="Low complexity" evidence="4">
    <location>
        <begin position="857"/>
        <end position="867"/>
    </location>
</feature>
<keyword evidence="1 3" id="KW-0597">Phosphoprotein</keyword>
<feature type="compositionally biased region" description="Low complexity" evidence="4">
    <location>
        <begin position="137"/>
        <end position="150"/>
    </location>
</feature>
<gene>
    <name evidence="7" type="ORF">BJY01DRAFT_230200</name>
</gene>
<dbReference type="SUPFAM" id="SSF52172">
    <property type="entry name" value="CheY-like"/>
    <property type="match status" value="1"/>
</dbReference>
<feature type="compositionally biased region" description="Polar residues" evidence="4">
    <location>
        <begin position="107"/>
        <end position="125"/>
    </location>
</feature>
<dbReference type="CDD" id="cd17546">
    <property type="entry name" value="REC_hyHK_CKI1_RcsC-like"/>
    <property type="match status" value="1"/>
</dbReference>
<evidence type="ECO:0000256" key="2">
    <source>
        <dbReference type="ARBA" id="ARBA00023012"/>
    </source>
</evidence>
<feature type="compositionally biased region" description="Pro residues" evidence="4">
    <location>
        <begin position="595"/>
        <end position="609"/>
    </location>
</feature>
<keyword evidence="5" id="KW-0732">Signal</keyword>
<sequence>MIWFLLCYPLLLILLCVRLVLQLLAVNMSERRWSTRLKAKLLRRSSTSSKSHPFTTTTTNTSSSTGHNLHPQRSHSHSNHTFDQPVHQGHHRKKEAEELSLSADPNFASTATTAGRPISTTPNVLSSSASHPPPPLSSASRPSISSFADSQYTPDELASPTGSSGGHYFFVPEYQLPTSCSSAQRQIEEPPPPVNPNASPSSKITSRQAQPQPQPQAQEQQQLAASRRRFEPSHDRDRARSGSSRKSFPSELLNFPLPPSRKADYAPPAAPPSSPPAAKVDRLSAPPALTPRERYVAGAGHVESVSPAPLNVVSEKEVISSYQSFPLPSTSLAKRPSLGIRRQSLLPASHQHLVSSLLDTGSFSEPDGFGNKPFQSTTTGMGFRKIWVKRPGGSATLLPTSEDALVDELRDQVVMKYANSLGKTFDAPDIIIRIATREGITRQLTPDRILSPEEPLIAVLDSYYPGGQTIQEALVIEIPQRRTPKPSPRHNAYYTHSEPGEHGDYFALMPANVNAPTPPTHPSHASTSAASAGTHAAPSISILTTGMPPALPSPSGRSRHRRPPLTRHATNSPTILGSATSAKDAGAQPHVVPTQPTPPIPTPPGPAPESPQAKALTPPARSASPRPGPTKTKKTNRSTLLNGAFGGLIEGTVPPINVLIVEDNVINQRLLEAFMKRLSVRWKCAANGAEAVNKWREGGFHLVLMDIQLPVMNGLEATKEIRRLERLNGIGVFPKKESGVSSAAGGNSTSLDHLTEEDTLHDLSLFRSPVIIVALTASSLQSDRHEALAAGCNDFLTKPVRFEWLEQKVTEWGCMQALIDFEGWRKWRGFADDSNPGSDNYSNSAPKRNTSTARKISPTAASPSPAAKKVEGKIRHLKRSDLVEDSPDSGDGSDSPASLNPDRPLVQDVTI</sequence>
<dbReference type="Pfam" id="PF00072">
    <property type="entry name" value="Response_reg"/>
    <property type="match status" value="1"/>
</dbReference>
<evidence type="ECO:0000313" key="8">
    <source>
        <dbReference type="Proteomes" id="UP001610446"/>
    </source>
</evidence>
<dbReference type="EMBL" id="JBFXLU010000498">
    <property type="protein sequence ID" value="KAL2825372.1"/>
    <property type="molecule type" value="Genomic_DNA"/>
</dbReference>
<feature type="compositionally biased region" description="Low complexity" evidence="4">
    <location>
        <begin position="44"/>
        <end position="65"/>
    </location>
</feature>
<feature type="chain" id="PRO_5046382213" description="Response regulatory domain-containing protein" evidence="5">
    <location>
        <begin position="23"/>
        <end position="911"/>
    </location>
</feature>
<comment type="caution">
    <text evidence="7">The sequence shown here is derived from an EMBL/GenBank/DDBJ whole genome shotgun (WGS) entry which is preliminary data.</text>
</comment>
<evidence type="ECO:0000256" key="1">
    <source>
        <dbReference type="ARBA" id="ARBA00022553"/>
    </source>
</evidence>
<dbReference type="Gene3D" id="3.40.50.2300">
    <property type="match status" value="1"/>
</dbReference>
<dbReference type="PANTHER" id="PTHR45339">
    <property type="entry name" value="HYBRID SIGNAL TRANSDUCTION HISTIDINE KINASE J"/>
    <property type="match status" value="1"/>
</dbReference>
<feature type="region of interest" description="Disordered" evidence="4">
    <location>
        <begin position="509"/>
        <end position="638"/>
    </location>
</feature>
<feature type="compositionally biased region" description="Low complexity" evidence="4">
    <location>
        <begin position="522"/>
        <end position="539"/>
    </location>
</feature>
<feature type="compositionally biased region" description="Basic and acidic residues" evidence="4">
    <location>
        <begin position="228"/>
        <end position="240"/>
    </location>
</feature>
<dbReference type="InterPro" id="IPR001789">
    <property type="entry name" value="Sig_transdc_resp-reg_receiver"/>
</dbReference>
<keyword evidence="8" id="KW-1185">Reference proteome</keyword>
<dbReference type="InterPro" id="IPR011006">
    <property type="entry name" value="CheY-like_superfamily"/>
</dbReference>
<accession>A0ABR4IEP1</accession>
<evidence type="ECO:0000256" key="3">
    <source>
        <dbReference type="PROSITE-ProRule" id="PRU00169"/>
    </source>
</evidence>
<dbReference type="PROSITE" id="PS50110">
    <property type="entry name" value="RESPONSE_REGULATORY"/>
    <property type="match status" value="1"/>
</dbReference>
<dbReference type="Proteomes" id="UP001610446">
    <property type="component" value="Unassembled WGS sequence"/>
</dbReference>
<feature type="modified residue" description="4-aspartylphosphate" evidence="3">
    <location>
        <position position="706"/>
    </location>
</feature>
<protein>
    <recommendedName>
        <fullName evidence="6">Response regulatory domain-containing protein</fullName>
    </recommendedName>
</protein>
<proteinExistence type="predicted"/>
<evidence type="ECO:0000259" key="6">
    <source>
        <dbReference type="PROSITE" id="PS50110"/>
    </source>
</evidence>
<feature type="compositionally biased region" description="Low complexity" evidence="4">
    <location>
        <begin position="610"/>
        <end position="625"/>
    </location>
</feature>
<organism evidence="7 8">
    <name type="scientific">Aspergillus pseudoustus</name>
    <dbReference type="NCBI Taxonomy" id="1810923"/>
    <lineage>
        <taxon>Eukaryota</taxon>
        <taxon>Fungi</taxon>
        <taxon>Dikarya</taxon>
        <taxon>Ascomycota</taxon>
        <taxon>Pezizomycotina</taxon>
        <taxon>Eurotiomycetes</taxon>
        <taxon>Eurotiomycetidae</taxon>
        <taxon>Eurotiales</taxon>
        <taxon>Aspergillaceae</taxon>
        <taxon>Aspergillus</taxon>
        <taxon>Aspergillus subgen. Nidulantes</taxon>
    </lineage>
</organism>
<dbReference type="PANTHER" id="PTHR45339:SF1">
    <property type="entry name" value="HYBRID SIGNAL TRANSDUCTION HISTIDINE KINASE J"/>
    <property type="match status" value="1"/>
</dbReference>
<feature type="compositionally biased region" description="Polar residues" evidence="4">
    <location>
        <begin position="835"/>
        <end position="854"/>
    </location>
</feature>
<feature type="domain" description="Response regulatory" evidence="6">
    <location>
        <begin position="657"/>
        <end position="813"/>
    </location>
</feature>
<feature type="compositionally biased region" description="Low complexity" evidence="4">
    <location>
        <begin position="196"/>
        <end position="225"/>
    </location>
</feature>